<dbReference type="Pfam" id="PF00535">
    <property type="entry name" value="Glycos_transf_2"/>
    <property type="match status" value="1"/>
</dbReference>
<dbReference type="STRING" id="1090615.SAMN04515671_0733"/>
<dbReference type="FunFam" id="3.90.550.10:FF:000131">
    <property type="entry name" value="Glycosyl transferase"/>
    <property type="match status" value="1"/>
</dbReference>
<dbReference type="Gene3D" id="3.90.550.10">
    <property type="entry name" value="Spore Coat Polysaccharide Biosynthesis Protein SpsA, Chain A"/>
    <property type="match status" value="1"/>
</dbReference>
<dbReference type="InterPro" id="IPR035518">
    <property type="entry name" value="DPG_synthase"/>
</dbReference>
<evidence type="ECO:0000256" key="14">
    <source>
        <dbReference type="SAM" id="Phobius"/>
    </source>
</evidence>
<keyword evidence="12 14" id="KW-0472">Membrane</keyword>
<dbReference type="GO" id="GO:0000271">
    <property type="term" value="P:polysaccharide biosynthetic process"/>
    <property type="evidence" value="ECO:0007669"/>
    <property type="project" value="InterPro"/>
</dbReference>
<keyword evidence="7" id="KW-0808">Transferase</keyword>
<dbReference type="GO" id="GO:0006487">
    <property type="term" value="P:protein N-linked glycosylation"/>
    <property type="evidence" value="ECO:0007669"/>
    <property type="project" value="TreeGrafter"/>
</dbReference>
<dbReference type="InterPro" id="IPR029044">
    <property type="entry name" value="Nucleotide-diphossugar_trans"/>
</dbReference>
<proteinExistence type="inferred from homology"/>
<gene>
    <name evidence="17" type="ORF">SAMN04515671_0733</name>
</gene>
<evidence type="ECO:0000256" key="9">
    <source>
        <dbReference type="ARBA" id="ARBA00022824"/>
    </source>
</evidence>
<comment type="similarity">
    <text evidence="4">Belongs to the glycosyltransferase 2 family.</text>
</comment>
<dbReference type="GO" id="GO:0004581">
    <property type="term" value="F:dolichyl-phosphate beta-glucosyltransferase activity"/>
    <property type="evidence" value="ECO:0007669"/>
    <property type="project" value="UniProtKB-EC"/>
</dbReference>
<dbReference type="PANTHER" id="PTHR10859:SF91">
    <property type="entry name" value="DOLICHYL-PHOSPHATE BETA-GLUCOSYLTRANSFERASE"/>
    <property type="match status" value="1"/>
</dbReference>
<evidence type="ECO:0000313" key="18">
    <source>
        <dbReference type="Proteomes" id="UP000198741"/>
    </source>
</evidence>
<dbReference type="Pfam" id="PF04138">
    <property type="entry name" value="GtrA_DPMS_TM"/>
    <property type="match status" value="1"/>
</dbReference>
<dbReference type="PANTHER" id="PTHR10859">
    <property type="entry name" value="GLYCOSYL TRANSFERASE"/>
    <property type="match status" value="1"/>
</dbReference>
<dbReference type="SUPFAM" id="SSF53448">
    <property type="entry name" value="Nucleotide-diphospho-sugar transferases"/>
    <property type="match status" value="1"/>
</dbReference>
<evidence type="ECO:0000256" key="7">
    <source>
        <dbReference type="ARBA" id="ARBA00022679"/>
    </source>
</evidence>
<name>A0A1H0J0P3_9ACTN</name>
<sequence length="428" mass="46013">MTTDTFASEFTSSGDGRLVATSTDAASDHTVVTSLDVVIPVYNEQGDLARAVSRLHTYLSTSLPYSFRITIADNASTDGTPAIADELCEFYEEVEVLHLAEKGRGRALKAAWAQSDAKVLAYMDVDLSTDLAALLPLIAPLLSGHSDLAIGSRLARGSRVVRGPKREFISRSYNQILRRTLSAHFSDAQCGFKAIRSDVAKQLLPLVQDNGWFFDTEMLVLAERSGLRIHEVPVDWVDDPNSSVDIVATAMTDLKGVWRVGRALATGSLPLAQVRAQLGRGSIEPETPGVPDGMVRQIVRFGAIGVISTLAYLVLFVAFHPFMGAQVANFLALAITAVANTSANRRFTFGLKDRAGAGRHQLQGFGIFLLGLGITSGSLAVLHATAPNAGRMLELSVLVAANLAATVVRFLLMRGWVFRRAAVTDGQM</sequence>
<dbReference type="Proteomes" id="UP000198741">
    <property type="component" value="Chromosome I"/>
</dbReference>
<dbReference type="GO" id="GO:0016020">
    <property type="term" value="C:membrane"/>
    <property type="evidence" value="ECO:0007669"/>
    <property type="project" value="UniProtKB-SubCell"/>
</dbReference>
<keyword evidence="18" id="KW-1185">Reference proteome</keyword>
<feature type="transmembrane region" description="Helical" evidence="14">
    <location>
        <begin position="325"/>
        <end position="343"/>
    </location>
</feature>
<evidence type="ECO:0000256" key="11">
    <source>
        <dbReference type="ARBA" id="ARBA00022989"/>
    </source>
</evidence>
<dbReference type="RefSeq" id="WP_090481218.1">
    <property type="nucleotide sequence ID" value="NZ_LT629710.1"/>
</dbReference>
<keyword evidence="11 14" id="KW-1133">Transmembrane helix</keyword>
<keyword evidence="8 14" id="KW-0812">Transmembrane</keyword>
<feature type="domain" description="Glycosyltransferase 2-like" evidence="15">
    <location>
        <begin position="37"/>
        <end position="203"/>
    </location>
</feature>
<dbReference type="InterPro" id="IPR007267">
    <property type="entry name" value="GtrA_DPMS_TM"/>
</dbReference>
<dbReference type="EMBL" id="LT629710">
    <property type="protein sequence ID" value="SDO37276.1"/>
    <property type="molecule type" value="Genomic_DNA"/>
</dbReference>
<comment type="subcellular location">
    <subcellularLocation>
        <location evidence="2">Endoplasmic reticulum membrane</location>
        <topology evidence="2">Single-pass membrane protein</topology>
    </subcellularLocation>
    <subcellularLocation>
        <location evidence="1">Membrane</location>
        <topology evidence="1">Multi-pass membrane protein</topology>
    </subcellularLocation>
</comment>
<keyword evidence="6" id="KW-0328">Glycosyltransferase</keyword>
<evidence type="ECO:0000256" key="8">
    <source>
        <dbReference type="ARBA" id="ARBA00022692"/>
    </source>
</evidence>
<dbReference type="AlphaFoldDB" id="A0A1H0J0P3"/>
<dbReference type="InterPro" id="IPR001173">
    <property type="entry name" value="Glyco_trans_2-like"/>
</dbReference>
<evidence type="ECO:0000256" key="5">
    <source>
        <dbReference type="ARBA" id="ARBA00012583"/>
    </source>
</evidence>
<protein>
    <recommendedName>
        <fullName evidence="5">dolichyl-phosphate beta-glucosyltransferase</fullName>
        <ecNumber evidence="5">2.4.1.117</ecNumber>
    </recommendedName>
</protein>
<evidence type="ECO:0000256" key="3">
    <source>
        <dbReference type="ARBA" id="ARBA00004922"/>
    </source>
</evidence>
<dbReference type="OrthoDB" id="2369748at2"/>
<keyword evidence="9" id="KW-0256">Endoplasmic reticulum</keyword>
<dbReference type="EC" id="2.4.1.117" evidence="5"/>
<evidence type="ECO:0000256" key="13">
    <source>
        <dbReference type="ARBA" id="ARBA00045097"/>
    </source>
</evidence>
<dbReference type="CDD" id="cd04188">
    <property type="entry name" value="DPG_synthase"/>
    <property type="match status" value="1"/>
</dbReference>
<evidence type="ECO:0000256" key="10">
    <source>
        <dbReference type="ARBA" id="ARBA00022968"/>
    </source>
</evidence>
<evidence type="ECO:0000259" key="16">
    <source>
        <dbReference type="Pfam" id="PF04138"/>
    </source>
</evidence>
<feature type="transmembrane region" description="Helical" evidence="14">
    <location>
        <begin position="298"/>
        <end position="319"/>
    </location>
</feature>
<accession>A0A1H0J0P3</accession>
<evidence type="ECO:0000256" key="6">
    <source>
        <dbReference type="ARBA" id="ARBA00022676"/>
    </source>
</evidence>
<comment type="pathway">
    <text evidence="3">Protein modification; protein glycosylation.</text>
</comment>
<organism evidence="17 18">
    <name type="scientific">Nakamurella panacisegetis</name>
    <dbReference type="NCBI Taxonomy" id="1090615"/>
    <lineage>
        <taxon>Bacteria</taxon>
        <taxon>Bacillati</taxon>
        <taxon>Actinomycetota</taxon>
        <taxon>Actinomycetes</taxon>
        <taxon>Nakamurellales</taxon>
        <taxon>Nakamurellaceae</taxon>
        <taxon>Nakamurella</taxon>
    </lineage>
</organism>
<evidence type="ECO:0000256" key="2">
    <source>
        <dbReference type="ARBA" id="ARBA00004389"/>
    </source>
</evidence>
<reference evidence="17 18" key="1">
    <citation type="submission" date="2016-10" db="EMBL/GenBank/DDBJ databases">
        <authorList>
            <person name="de Groot N.N."/>
        </authorList>
    </citation>
    <scope>NUCLEOTIDE SEQUENCE [LARGE SCALE GENOMIC DNA]</scope>
    <source>
        <strain evidence="18">P4-7,KCTC 19426,CECT 7604</strain>
    </source>
</reference>
<evidence type="ECO:0000256" key="12">
    <source>
        <dbReference type="ARBA" id="ARBA00023136"/>
    </source>
</evidence>
<feature type="transmembrane region" description="Helical" evidence="14">
    <location>
        <begin position="364"/>
        <end position="386"/>
    </location>
</feature>
<keyword evidence="10" id="KW-0735">Signal-anchor</keyword>
<evidence type="ECO:0000256" key="4">
    <source>
        <dbReference type="ARBA" id="ARBA00006739"/>
    </source>
</evidence>
<evidence type="ECO:0000256" key="1">
    <source>
        <dbReference type="ARBA" id="ARBA00004141"/>
    </source>
</evidence>
<comment type="catalytic activity">
    <reaction evidence="13">
        <text>a di-trans,poly-cis-dolichyl phosphate + UDP-alpha-D-glucose = a di-trans,poly-cis-dolichyl beta-D-glucosyl phosphate + UDP</text>
        <dbReference type="Rhea" id="RHEA:15401"/>
        <dbReference type="Rhea" id="RHEA-COMP:19498"/>
        <dbReference type="Rhea" id="RHEA-COMP:19502"/>
        <dbReference type="ChEBI" id="CHEBI:57525"/>
        <dbReference type="ChEBI" id="CHEBI:57683"/>
        <dbReference type="ChEBI" id="CHEBI:58223"/>
        <dbReference type="ChEBI" id="CHEBI:58885"/>
        <dbReference type="EC" id="2.4.1.117"/>
    </reaction>
    <physiologicalReaction direction="left-to-right" evidence="13">
        <dbReference type="Rhea" id="RHEA:15402"/>
    </physiologicalReaction>
</comment>
<feature type="transmembrane region" description="Helical" evidence="14">
    <location>
        <begin position="392"/>
        <end position="412"/>
    </location>
</feature>
<evidence type="ECO:0000313" key="17">
    <source>
        <dbReference type="EMBL" id="SDO37276.1"/>
    </source>
</evidence>
<evidence type="ECO:0000259" key="15">
    <source>
        <dbReference type="Pfam" id="PF00535"/>
    </source>
</evidence>
<feature type="domain" description="GtrA/DPMS transmembrane" evidence="16">
    <location>
        <begin position="300"/>
        <end position="418"/>
    </location>
</feature>